<comment type="caution">
    <text evidence="2">The sequence shown here is derived from an EMBL/GenBank/DDBJ whole genome shotgun (WGS) entry which is preliminary data.</text>
</comment>
<dbReference type="InterPro" id="IPR011320">
    <property type="entry name" value="RNase_H1_N"/>
</dbReference>
<dbReference type="Proteomes" id="UP001341840">
    <property type="component" value="Unassembled WGS sequence"/>
</dbReference>
<proteinExistence type="predicted"/>
<reference evidence="2 3" key="1">
    <citation type="journal article" date="2023" name="Plants (Basel)">
        <title>Bridging the Gap: Combining Genomics and Transcriptomics Approaches to Understand Stylosanthes scabra, an Orphan Legume from the Brazilian Caatinga.</title>
        <authorList>
            <person name="Ferreira-Neto J.R.C."/>
            <person name="da Silva M.D."/>
            <person name="Binneck E."/>
            <person name="de Melo N.F."/>
            <person name="da Silva R.H."/>
            <person name="de Melo A.L.T.M."/>
            <person name="Pandolfi V."/>
            <person name="Bustamante F.O."/>
            <person name="Brasileiro-Vidal A.C."/>
            <person name="Benko-Iseppon A.M."/>
        </authorList>
    </citation>
    <scope>NUCLEOTIDE SEQUENCE [LARGE SCALE GENOMIC DNA]</scope>
    <source>
        <tissue evidence="2">Leaves</tissue>
    </source>
</reference>
<organism evidence="2 3">
    <name type="scientific">Stylosanthes scabra</name>
    <dbReference type="NCBI Taxonomy" id="79078"/>
    <lineage>
        <taxon>Eukaryota</taxon>
        <taxon>Viridiplantae</taxon>
        <taxon>Streptophyta</taxon>
        <taxon>Embryophyta</taxon>
        <taxon>Tracheophyta</taxon>
        <taxon>Spermatophyta</taxon>
        <taxon>Magnoliopsida</taxon>
        <taxon>eudicotyledons</taxon>
        <taxon>Gunneridae</taxon>
        <taxon>Pentapetalae</taxon>
        <taxon>rosids</taxon>
        <taxon>fabids</taxon>
        <taxon>Fabales</taxon>
        <taxon>Fabaceae</taxon>
        <taxon>Papilionoideae</taxon>
        <taxon>50 kb inversion clade</taxon>
        <taxon>dalbergioids sensu lato</taxon>
        <taxon>Dalbergieae</taxon>
        <taxon>Pterocarpus clade</taxon>
        <taxon>Stylosanthes</taxon>
    </lineage>
</organism>
<keyword evidence="3" id="KW-1185">Reference proteome</keyword>
<dbReference type="Pfam" id="PF01693">
    <property type="entry name" value="Cauli_VI"/>
    <property type="match status" value="1"/>
</dbReference>
<evidence type="ECO:0000313" key="2">
    <source>
        <dbReference type="EMBL" id="MED6132403.1"/>
    </source>
</evidence>
<evidence type="ECO:0000313" key="3">
    <source>
        <dbReference type="Proteomes" id="UP001341840"/>
    </source>
</evidence>
<gene>
    <name evidence="2" type="ORF">PIB30_018603</name>
</gene>
<sequence>MEEGKYSHYVVHVGKVTGIYTSWAECAPNVLGYSRAQFKGFNSLDEAIAYMERGTNGKGKKVGSTSKGFEKLSPQMAMLGMGTSRMLPTQPESTEVYGSVPIWSSAETQGGDFLIVEDMEFYLLRDRKVFYDKDGLKPYAFTAVLRCDHLGINVEVDSNFSPDEARSRDDTAYKLLDHLLKHTGNSIYDFNYRQLCLAQQQLEEHECNQDSTLLRRLREAERHVKLLKDELGVYKKHLGF</sequence>
<dbReference type="SUPFAM" id="SSF55658">
    <property type="entry name" value="L9 N-domain-like"/>
    <property type="match status" value="1"/>
</dbReference>
<dbReference type="InterPro" id="IPR009027">
    <property type="entry name" value="Ribosomal_bL9/RNase_H1_N"/>
</dbReference>
<evidence type="ECO:0000259" key="1">
    <source>
        <dbReference type="Pfam" id="PF01693"/>
    </source>
</evidence>
<name>A0ABU6S8B0_9FABA</name>
<protein>
    <recommendedName>
        <fullName evidence="1">Ribonuclease H1 N-terminal domain-containing protein</fullName>
    </recommendedName>
</protein>
<accession>A0ABU6S8B0</accession>
<dbReference type="Gene3D" id="3.40.970.10">
    <property type="entry name" value="Ribonuclease H1, N-terminal domain"/>
    <property type="match status" value="1"/>
</dbReference>
<feature type="domain" description="Ribonuclease H1 N-terminal" evidence="1">
    <location>
        <begin position="9"/>
        <end position="50"/>
    </location>
</feature>
<dbReference type="InterPro" id="IPR037056">
    <property type="entry name" value="RNase_H1_N_sf"/>
</dbReference>
<dbReference type="EMBL" id="JASCZI010060471">
    <property type="protein sequence ID" value="MED6132403.1"/>
    <property type="molecule type" value="Genomic_DNA"/>
</dbReference>